<dbReference type="EMBL" id="BRXR01000001">
    <property type="protein sequence ID" value="GLC29176.1"/>
    <property type="molecule type" value="Genomic_DNA"/>
</dbReference>
<proteinExistence type="predicted"/>
<comment type="caution">
    <text evidence="2">The sequence shown here is derived from an EMBL/GenBank/DDBJ whole genome shotgun (WGS) entry which is preliminary data.</text>
</comment>
<accession>A0ABQ5N1W0</accession>
<dbReference type="RefSeq" id="WP_264848461.1">
    <property type="nucleotide sequence ID" value="NZ_BRXR01000001.1"/>
</dbReference>
<keyword evidence="1" id="KW-0812">Transmembrane</keyword>
<sequence>MGGISFLLVVIGVILYYFWYKYKDKVKQKNLRIPIYILLIGLVPMLSYLFLYFIITNSSLDFYEYIIVLFITCAIFICMWIFFALYGEEKKVELSMYIVLGAVAIIFMLFMALIEVLPNDILEFYLKPLISKGNEYDIWSRPPYQLAHFLTFSFSFPYIASFVVSKIILKYKRYKNSSLTTI</sequence>
<feature type="transmembrane region" description="Helical" evidence="1">
    <location>
        <begin position="67"/>
        <end position="87"/>
    </location>
</feature>
<gene>
    <name evidence="2" type="ORF">bsdE14_05860</name>
</gene>
<protein>
    <submittedName>
        <fullName evidence="2">Uncharacterized protein</fullName>
    </submittedName>
</protein>
<dbReference type="Proteomes" id="UP001208567">
    <property type="component" value="Unassembled WGS sequence"/>
</dbReference>
<reference evidence="2 3" key="1">
    <citation type="journal article" date="2024" name="Int. J. Syst. Evol. Microbiol.">
        <title>Clostridium omnivorum sp. nov., isolated from anoxic soil under the treatment of reductive soil disinfestation.</title>
        <authorList>
            <person name="Ueki A."/>
            <person name="Tonouchi A."/>
            <person name="Kaku N."/>
            <person name="Honma S."/>
            <person name="Ueki K."/>
        </authorList>
    </citation>
    <scope>NUCLEOTIDE SEQUENCE [LARGE SCALE GENOMIC DNA]</scope>
    <source>
        <strain evidence="2 3">E14</strain>
    </source>
</reference>
<evidence type="ECO:0000256" key="1">
    <source>
        <dbReference type="SAM" id="Phobius"/>
    </source>
</evidence>
<feature type="transmembrane region" description="Helical" evidence="1">
    <location>
        <begin position="34"/>
        <end position="55"/>
    </location>
</feature>
<keyword evidence="3" id="KW-1185">Reference proteome</keyword>
<keyword evidence="1" id="KW-1133">Transmembrane helix</keyword>
<organism evidence="2 3">
    <name type="scientific">Clostridium omnivorum</name>
    <dbReference type="NCBI Taxonomy" id="1604902"/>
    <lineage>
        <taxon>Bacteria</taxon>
        <taxon>Bacillati</taxon>
        <taxon>Bacillota</taxon>
        <taxon>Clostridia</taxon>
        <taxon>Eubacteriales</taxon>
        <taxon>Clostridiaceae</taxon>
        <taxon>Clostridium</taxon>
    </lineage>
</organism>
<feature type="transmembrane region" description="Helical" evidence="1">
    <location>
        <begin position="6"/>
        <end position="22"/>
    </location>
</feature>
<feature type="transmembrane region" description="Helical" evidence="1">
    <location>
        <begin position="94"/>
        <end position="114"/>
    </location>
</feature>
<name>A0ABQ5N1W0_9CLOT</name>
<feature type="transmembrane region" description="Helical" evidence="1">
    <location>
        <begin position="146"/>
        <end position="169"/>
    </location>
</feature>
<keyword evidence="1" id="KW-0472">Membrane</keyword>
<evidence type="ECO:0000313" key="3">
    <source>
        <dbReference type="Proteomes" id="UP001208567"/>
    </source>
</evidence>
<evidence type="ECO:0000313" key="2">
    <source>
        <dbReference type="EMBL" id="GLC29176.1"/>
    </source>
</evidence>